<dbReference type="InterPro" id="IPR035466">
    <property type="entry name" value="GlmS/AgaS_SIS"/>
</dbReference>
<comment type="function">
    <text evidence="2">Involved in amino sugar synthesis (formation of chitin, supplies the amino sugars of asparagine-linked oligosaccharides of glycoproteins).</text>
</comment>
<dbReference type="GO" id="GO:0006048">
    <property type="term" value="P:UDP-N-acetylglucosamine biosynthetic process"/>
    <property type="evidence" value="ECO:0007669"/>
    <property type="project" value="UniProtKB-UniPathway"/>
</dbReference>
<dbReference type="InterPro" id="IPR035490">
    <property type="entry name" value="GlmS/FrlB_SIS"/>
</dbReference>
<dbReference type="GO" id="GO:0004360">
    <property type="term" value="F:glutamine-fructose-6-phosphate transaminase (isomerizing) activity"/>
    <property type="evidence" value="ECO:0007669"/>
    <property type="project" value="UniProtKB-EC"/>
</dbReference>
<dbReference type="Pfam" id="PF01380">
    <property type="entry name" value="SIS"/>
    <property type="match status" value="2"/>
</dbReference>
<dbReference type="AlphaFoldDB" id="A0A4P9XAR3"/>
<dbReference type="CDD" id="cd05008">
    <property type="entry name" value="SIS_GlmS_GlmD_1"/>
    <property type="match status" value="1"/>
</dbReference>
<keyword evidence="5" id="KW-0032">Aminotransferase</keyword>
<dbReference type="GO" id="GO:0097367">
    <property type="term" value="F:carbohydrate derivative binding"/>
    <property type="evidence" value="ECO:0007669"/>
    <property type="project" value="InterPro"/>
</dbReference>
<dbReference type="PROSITE" id="PS51278">
    <property type="entry name" value="GATASE_TYPE_2"/>
    <property type="match status" value="1"/>
</dbReference>
<evidence type="ECO:0000259" key="11">
    <source>
        <dbReference type="PROSITE" id="PS51278"/>
    </source>
</evidence>
<evidence type="ECO:0000256" key="5">
    <source>
        <dbReference type="ARBA" id="ARBA00022576"/>
    </source>
</evidence>
<organism evidence="13 14">
    <name type="scientific">Caulochytrium protostelioides</name>
    <dbReference type="NCBI Taxonomy" id="1555241"/>
    <lineage>
        <taxon>Eukaryota</taxon>
        <taxon>Fungi</taxon>
        <taxon>Fungi incertae sedis</taxon>
        <taxon>Chytridiomycota</taxon>
        <taxon>Chytridiomycota incertae sedis</taxon>
        <taxon>Chytridiomycetes</taxon>
        <taxon>Caulochytriales</taxon>
        <taxon>Caulochytriaceae</taxon>
        <taxon>Caulochytrium</taxon>
    </lineage>
</organism>
<dbReference type="GO" id="GO:0006487">
    <property type="term" value="P:protein N-linked glycosylation"/>
    <property type="evidence" value="ECO:0007669"/>
    <property type="project" value="TreeGrafter"/>
</dbReference>
<dbReference type="Pfam" id="PF13522">
    <property type="entry name" value="GATase_6"/>
    <property type="match status" value="1"/>
</dbReference>
<dbReference type="SUPFAM" id="SSF56235">
    <property type="entry name" value="N-terminal nucleophile aminohydrolases (Ntn hydrolases)"/>
    <property type="match status" value="1"/>
</dbReference>
<name>A0A4P9XAR3_9FUNG</name>
<reference evidence="14" key="1">
    <citation type="journal article" date="2018" name="Nat. Microbiol.">
        <title>Leveraging single-cell genomics to expand the fungal tree of life.</title>
        <authorList>
            <person name="Ahrendt S.R."/>
            <person name="Quandt C.A."/>
            <person name="Ciobanu D."/>
            <person name="Clum A."/>
            <person name="Salamov A."/>
            <person name="Andreopoulos B."/>
            <person name="Cheng J.F."/>
            <person name="Woyke T."/>
            <person name="Pelin A."/>
            <person name="Henrissat B."/>
            <person name="Reynolds N.K."/>
            <person name="Benny G.L."/>
            <person name="Smith M.E."/>
            <person name="James T.Y."/>
            <person name="Grigoriev I.V."/>
        </authorList>
    </citation>
    <scope>NUCLEOTIDE SEQUENCE [LARGE SCALE GENOMIC DNA]</scope>
    <source>
        <strain evidence="14">ATCC 52028</strain>
    </source>
</reference>
<evidence type="ECO:0000256" key="7">
    <source>
        <dbReference type="ARBA" id="ARBA00022737"/>
    </source>
</evidence>
<evidence type="ECO:0000256" key="10">
    <source>
        <dbReference type="ARBA" id="ARBA00033302"/>
    </source>
</evidence>
<keyword evidence="8" id="KW-0315">Glutamine amidotransferase</keyword>
<keyword evidence="7" id="KW-0677">Repeat</keyword>
<protein>
    <recommendedName>
        <fullName evidence="4">glutamine--fructose-6-phosphate transaminase (isomerizing)</fullName>
        <ecNumber evidence="4">2.6.1.16</ecNumber>
    </recommendedName>
    <alternativeName>
        <fullName evidence="10">D-fructose-6-phosphate amidotransferase</fullName>
    </alternativeName>
    <alternativeName>
        <fullName evidence="9">Hexosephosphate aminotransferase</fullName>
    </alternativeName>
</protein>
<dbReference type="UniPathway" id="UPA00113">
    <property type="reaction ID" value="UER00528"/>
</dbReference>
<keyword evidence="14" id="KW-1185">Reference proteome</keyword>
<dbReference type="Gene3D" id="3.60.20.10">
    <property type="entry name" value="Glutamine Phosphoribosylpyrophosphate, subunit 1, domain 1"/>
    <property type="match status" value="1"/>
</dbReference>
<evidence type="ECO:0000256" key="8">
    <source>
        <dbReference type="ARBA" id="ARBA00022962"/>
    </source>
</evidence>
<feature type="domain" description="Glutamine amidotransferase type-2" evidence="11">
    <location>
        <begin position="2"/>
        <end position="296"/>
    </location>
</feature>
<feature type="domain" description="SIS" evidence="12">
    <location>
        <begin position="539"/>
        <end position="680"/>
    </location>
</feature>
<evidence type="ECO:0000256" key="9">
    <source>
        <dbReference type="ARBA" id="ARBA00029805"/>
    </source>
</evidence>
<dbReference type="GO" id="GO:0006002">
    <property type="term" value="P:fructose 6-phosphate metabolic process"/>
    <property type="evidence" value="ECO:0007669"/>
    <property type="project" value="TreeGrafter"/>
</dbReference>
<dbReference type="Gene3D" id="3.40.50.10490">
    <property type="entry name" value="Glucose-6-phosphate isomerase like protein, domain 1"/>
    <property type="match status" value="2"/>
</dbReference>
<evidence type="ECO:0000256" key="3">
    <source>
        <dbReference type="ARBA" id="ARBA00004775"/>
    </source>
</evidence>
<comment type="catalytic activity">
    <reaction evidence="1">
        <text>D-fructose 6-phosphate + L-glutamine = D-glucosamine 6-phosphate + L-glutamate</text>
        <dbReference type="Rhea" id="RHEA:13237"/>
        <dbReference type="ChEBI" id="CHEBI:29985"/>
        <dbReference type="ChEBI" id="CHEBI:58359"/>
        <dbReference type="ChEBI" id="CHEBI:58725"/>
        <dbReference type="ChEBI" id="CHEBI:61527"/>
        <dbReference type="EC" id="2.6.1.16"/>
    </reaction>
</comment>
<evidence type="ECO:0000256" key="6">
    <source>
        <dbReference type="ARBA" id="ARBA00022679"/>
    </source>
</evidence>
<dbReference type="PANTHER" id="PTHR10937">
    <property type="entry name" value="GLUCOSAMINE--FRUCTOSE-6-PHOSPHATE AMINOTRANSFERASE, ISOMERIZING"/>
    <property type="match status" value="1"/>
</dbReference>
<dbReference type="CDD" id="cd00714">
    <property type="entry name" value="GFAT"/>
    <property type="match status" value="1"/>
</dbReference>
<dbReference type="EMBL" id="ML014143">
    <property type="protein sequence ID" value="RKP02425.1"/>
    <property type="molecule type" value="Genomic_DNA"/>
</dbReference>
<dbReference type="EC" id="2.6.1.16" evidence="4"/>
<dbReference type="FunFam" id="3.40.50.10490:FF:000001">
    <property type="entry name" value="Glutamine--fructose-6-phosphate aminotransferase [isomerizing]"/>
    <property type="match status" value="1"/>
</dbReference>
<evidence type="ECO:0000259" key="12">
    <source>
        <dbReference type="PROSITE" id="PS51464"/>
    </source>
</evidence>
<dbReference type="NCBIfam" id="NF001484">
    <property type="entry name" value="PRK00331.1"/>
    <property type="match status" value="1"/>
</dbReference>
<evidence type="ECO:0000256" key="1">
    <source>
        <dbReference type="ARBA" id="ARBA00001031"/>
    </source>
</evidence>
<evidence type="ECO:0000313" key="14">
    <source>
        <dbReference type="Proteomes" id="UP000274922"/>
    </source>
</evidence>
<dbReference type="InterPro" id="IPR029055">
    <property type="entry name" value="Ntn_hydrolases_N"/>
</dbReference>
<proteinExistence type="predicted"/>
<evidence type="ECO:0000256" key="4">
    <source>
        <dbReference type="ARBA" id="ARBA00012916"/>
    </source>
</evidence>
<dbReference type="InterPro" id="IPR046348">
    <property type="entry name" value="SIS_dom_sf"/>
</dbReference>
<dbReference type="SUPFAM" id="SSF53697">
    <property type="entry name" value="SIS domain"/>
    <property type="match status" value="1"/>
</dbReference>
<feature type="domain" description="SIS" evidence="12">
    <location>
        <begin position="365"/>
        <end position="507"/>
    </location>
</feature>
<dbReference type="PANTHER" id="PTHR10937:SF0">
    <property type="entry name" value="GLUTAMINE--FRUCTOSE-6-PHOSPHATE TRANSAMINASE (ISOMERIZING)"/>
    <property type="match status" value="1"/>
</dbReference>
<dbReference type="InterPro" id="IPR001347">
    <property type="entry name" value="SIS_dom"/>
</dbReference>
<dbReference type="PROSITE" id="PS51464">
    <property type="entry name" value="SIS"/>
    <property type="match status" value="2"/>
</dbReference>
<keyword evidence="6" id="KW-0808">Transferase</keyword>
<dbReference type="OrthoDB" id="15235at2759"/>
<dbReference type="InterPro" id="IPR017932">
    <property type="entry name" value="GATase_2_dom"/>
</dbReference>
<accession>A0A4P9XAR3</accession>
<dbReference type="InterPro" id="IPR047084">
    <property type="entry name" value="GFAT_N"/>
</dbReference>
<gene>
    <name evidence="13" type="ORF">CXG81DRAFT_24888</name>
</gene>
<dbReference type="FunFam" id="3.40.50.10490:FF:000002">
    <property type="entry name" value="Glutamine--fructose-6-phosphate aminotransferase [isomerizing]"/>
    <property type="match status" value="1"/>
</dbReference>
<evidence type="ECO:0000256" key="2">
    <source>
        <dbReference type="ARBA" id="ARBA00003267"/>
    </source>
</evidence>
<comment type="pathway">
    <text evidence="3">Nucleotide-sugar biosynthesis; UDP-N-acetyl-alpha-D-glucosamine biosynthesis; alpha-D-glucosamine 6-phosphate from D-fructose 6-phosphate: step 1/1.</text>
</comment>
<dbReference type="STRING" id="1555241.A0A4P9XAR3"/>
<dbReference type="Proteomes" id="UP000274922">
    <property type="component" value="Unassembled WGS sequence"/>
</dbReference>
<dbReference type="CDD" id="cd05009">
    <property type="entry name" value="SIS_GlmS_GlmD_2"/>
    <property type="match status" value="1"/>
</dbReference>
<evidence type="ECO:0000313" key="13">
    <source>
        <dbReference type="EMBL" id="RKP02425.1"/>
    </source>
</evidence>
<sequence>MCGIFAYINYLVERDRKYITDTLLTGLGRLEYRGYDSAGVAVDGDSEKEAYLFKQVGKVAALREKISTQKVDFQKPFISHAGMAHTRWATHGIPSETNSHPHRSDPTNEFMVVHNGIITNYKELRAVLEKFGFQFESDTDTEAVAKLAKYIYDTQKKTMGNTMTFTNLVKAVCKELEGAFALIFKSTHFPNELVAARRGSPLLIGVKTAKKLKVDFVDVDTSDLSNTVSADQNQQTLLALPEQPKIRRTQSRSFLGEDGVPMPVEYILASDASAIIEHTKKVLYLEDDDVAHISEGDLHIHRLRRDDHMSSVRPIQTLEHELAQIQKGAFAHFMQKEIYEQPESVVNTMRGRVNFDNHSVVLGGLRSQLSNIRRSRRIIFCACGTSFHSCIAVKGLFAELTDVPISVELASSFLDEQLPVFRDDVCVFVSQSGETKDTLLVLQYCKERGALCVGVTNTVGSTISRETHCGVHINAGPEISVASTKAYTSQFIALTMIALQLSDDNLSKMARRREIIDGLYRLSGDIRQVLTLEPQLKQIAQDLASEHHLILLARGYQTATCHEGSLKIKEVSYIHSESIAAGELKHGPLALIDSSMPVLLIMNKDRHYADTENAFKQVTARGGDPIVLCDCDDETPIFANSRTIRVPKTVDAIQGIVNIVPLQLLAYHMAVARGFDPDSPRNLAKSVTTA</sequence>